<organism evidence="1 2">
    <name type="scientific">Linum trigynum</name>
    <dbReference type="NCBI Taxonomy" id="586398"/>
    <lineage>
        <taxon>Eukaryota</taxon>
        <taxon>Viridiplantae</taxon>
        <taxon>Streptophyta</taxon>
        <taxon>Embryophyta</taxon>
        <taxon>Tracheophyta</taxon>
        <taxon>Spermatophyta</taxon>
        <taxon>Magnoliopsida</taxon>
        <taxon>eudicotyledons</taxon>
        <taxon>Gunneridae</taxon>
        <taxon>Pentapetalae</taxon>
        <taxon>rosids</taxon>
        <taxon>fabids</taxon>
        <taxon>Malpighiales</taxon>
        <taxon>Linaceae</taxon>
        <taxon>Linum</taxon>
    </lineage>
</organism>
<sequence>MQFTDSPPSLVSTWRRQGGCYGRLSDFESSYRDSLKVSNMDVHLAVIEEPLSTAMLSLAEFSPPRISSSCSYATCPLFPVIHVWWTSLLPWDFLAAAASGFTIVHNSTSDPVPTQCSCCKSLYDDGAAVEEEERRVLSVAIADSSSRRVLDHMEFQT</sequence>
<proteinExistence type="predicted"/>
<reference evidence="1 2" key="1">
    <citation type="submission" date="2024-04" db="EMBL/GenBank/DDBJ databases">
        <authorList>
            <person name="Fracassetti M."/>
        </authorList>
    </citation>
    <scope>NUCLEOTIDE SEQUENCE [LARGE SCALE GENOMIC DNA]</scope>
</reference>
<gene>
    <name evidence="1" type="ORF">LTRI10_LOCUS42555</name>
</gene>
<dbReference type="EMBL" id="OZ034820">
    <property type="protein sequence ID" value="CAL1402566.1"/>
    <property type="molecule type" value="Genomic_DNA"/>
</dbReference>
<accession>A0AAV2FW68</accession>
<evidence type="ECO:0000313" key="2">
    <source>
        <dbReference type="Proteomes" id="UP001497516"/>
    </source>
</evidence>
<dbReference type="AlphaFoldDB" id="A0AAV2FW68"/>
<dbReference type="Proteomes" id="UP001497516">
    <property type="component" value="Chromosome 7"/>
</dbReference>
<protein>
    <submittedName>
        <fullName evidence="1">Uncharacterized protein</fullName>
    </submittedName>
</protein>
<keyword evidence="2" id="KW-1185">Reference proteome</keyword>
<evidence type="ECO:0000313" key="1">
    <source>
        <dbReference type="EMBL" id="CAL1402566.1"/>
    </source>
</evidence>
<name>A0AAV2FW68_9ROSI</name>